<dbReference type="AlphaFoldDB" id="A0A2K2G5Y3"/>
<protein>
    <submittedName>
        <fullName evidence="1">Uncharacterized protein</fullName>
    </submittedName>
</protein>
<accession>A0A2K2G5Y3</accession>
<name>A0A2K2G5Y3_9SPHN</name>
<organism evidence="1 2">
    <name type="scientific">Novosphingobium guangzhouense</name>
    <dbReference type="NCBI Taxonomy" id="1850347"/>
    <lineage>
        <taxon>Bacteria</taxon>
        <taxon>Pseudomonadati</taxon>
        <taxon>Pseudomonadota</taxon>
        <taxon>Alphaproteobacteria</taxon>
        <taxon>Sphingomonadales</taxon>
        <taxon>Sphingomonadaceae</taxon>
        <taxon>Novosphingobium</taxon>
    </lineage>
</organism>
<dbReference type="RefSeq" id="WP_103094386.1">
    <property type="nucleotide sequence ID" value="NZ_LYMM01000002.1"/>
</dbReference>
<gene>
    <name evidence="1" type="ORF">A8V01_02565</name>
</gene>
<dbReference type="EMBL" id="LYMM01000002">
    <property type="protein sequence ID" value="PNU06446.1"/>
    <property type="molecule type" value="Genomic_DNA"/>
</dbReference>
<dbReference type="OrthoDB" id="7495572at2"/>
<proteinExistence type="predicted"/>
<keyword evidence="2" id="KW-1185">Reference proteome</keyword>
<dbReference type="Proteomes" id="UP000236327">
    <property type="component" value="Unassembled WGS sequence"/>
</dbReference>
<reference evidence="1 2" key="1">
    <citation type="submission" date="2016-05" db="EMBL/GenBank/DDBJ databases">
        <title>Complete genome sequence of Novosphingobium guangzhouense SA925(T).</title>
        <authorList>
            <person name="Sha S."/>
        </authorList>
    </citation>
    <scope>NUCLEOTIDE SEQUENCE [LARGE SCALE GENOMIC DNA]</scope>
    <source>
        <strain evidence="1 2">SA925</strain>
    </source>
</reference>
<sequence>MPAHRTPRWTVGELEILRAQYPELGIDVAGQLPGRSWHSIYVKANKLGLKSGRVAQAPKPRLSGTDLEEAIRLREEEHWSFARIGAKFGVAEASANNAVLIALCTRRGFTPAERDPHGRLTEQGRERVRYALKKGLKGVDIQLRLGVSASCVAEQRRRYNRDLQNRGKATLPPPGAGEAYSGVKLTKAKRIEVEQCFLEGFGTAKVAQHTGVSKTSCTRIRNRLIKRLKRKGETLPGCDLAGKRCTVAESTLFIPPSQRQALCDLLLDRVPVRRAAAMAAIGTSSAYRIRDQLAAELAARGERLAAPSLPGRVRPGTYDQAHWPPKGSASLAAFRALLRDHDFDDAKALWRRQRREEAQTEARRPKSFEEQLALVAAGKLKLAPTMNRAHLEPQFQETRRTPA</sequence>
<evidence type="ECO:0000313" key="1">
    <source>
        <dbReference type="EMBL" id="PNU06446.1"/>
    </source>
</evidence>
<evidence type="ECO:0000313" key="2">
    <source>
        <dbReference type="Proteomes" id="UP000236327"/>
    </source>
</evidence>
<comment type="caution">
    <text evidence="1">The sequence shown here is derived from an EMBL/GenBank/DDBJ whole genome shotgun (WGS) entry which is preliminary data.</text>
</comment>